<gene>
    <name evidence="1" type="ORF">B8W67_18445</name>
</gene>
<dbReference type="Pfam" id="PF12680">
    <property type="entry name" value="SnoaL_2"/>
    <property type="match status" value="1"/>
</dbReference>
<protein>
    <submittedName>
        <fullName evidence="1">Polyketide cyclase</fullName>
    </submittedName>
</protein>
<reference evidence="1 2" key="1">
    <citation type="submission" date="2017-04" db="EMBL/GenBank/DDBJ databases">
        <title>The new phylogeny of genus Mycobacterium.</title>
        <authorList>
            <person name="Tortoli E."/>
            <person name="Trovato A."/>
            <person name="Cirillo D.M."/>
        </authorList>
    </citation>
    <scope>NUCLEOTIDE SEQUENCE [LARGE SCALE GENOMIC DNA]</scope>
    <source>
        <strain evidence="1 2">KCTC 19819</strain>
    </source>
</reference>
<dbReference type="InterPro" id="IPR032710">
    <property type="entry name" value="NTF2-like_dom_sf"/>
</dbReference>
<organism evidence="1 2">
    <name type="scientific">Mycolicibacillus koreensis</name>
    <dbReference type="NCBI Taxonomy" id="1069220"/>
    <lineage>
        <taxon>Bacteria</taxon>
        <taxon>Bacillati</taxon>
        <taxon>Actinomycetota</taxon>
        <taxon>Actinomycetes</taxon>
        <taxon>Mycobacteriales</taxon>
        <taxon>Mycobacteriaceae</taxon>
        <taxon>Mycolicibacillus</taxon>
    </lineage>
</organism>
<comment type="caution">
    <text evidence="1">The sequence shown here is derived from an EMBL/GenBank/DDBJ whole genome shotgun (WGS) entry which is preliminary data.</text>
</comment>
<name>A0A7I7SFJ4_9MYCO</name>
<accession>A0A7I7SFJ4</accession>
<dbReference type="Gene3D" id="3.10.450.50">
    <property type="match status" value="1"/>
</dbReference>
<dbReference type="RefSeq" id="WP_085305550.1">
    <property type="nucleotide sequence ID" value="NZ_AP022594.1"/>
</dbReference>
<dbReference type="EMBL" id="NCXO01000062">
    <property type="protein sequence ID" value="OSC26634.1"/>
    <property type="molecule type" value="Genomic_DNA"/>
</dbReference>
<evidence type="ECO:0000313" key="1">
    <source>
        <dbReference type="EMBL" id="OSC26634.1"/>
    </source>
</evidence>
<keyword evidence="2" id="KW-1185">Reference proteome</keyword>
<evidence type="ECO:0000313" key="2">
    <source>
        <dbReference type="Proteomes" id="UP000193577"/>
    </source>
</evidence>
<dbReference type="Proteomes" id="UP000193577">
    <property type="component" value="Unassembled WGS sequence"/>
</dbReference>
<proteinExistence type="predicted"/>
<dbReference type="SUPFAM" id="SSF54427">
    <property type="entry name" value="NTF2-like"/>
    <property type="match status" value="1"/>
</dbReference>
<sequence>MKRVLVQGVTTAPFSRAELAAAFETFEKTVARAAAAKDWDIWVGHYTPDVEYIEHAAGTMHGVEPVRAWIRTTMSTFPGSHMVAFPTLWSVIDEPTGRVICELDNPMTDPGDGTVISATNISILTYAGDGRWRRQEDVYNPLRFAAAAMKWCKKAEQLGTLDDAAAAWMQQYGGGR</sequence>
<dbReference type="AlphaFoldDB" id="A0A7I7SFJ4"/>
<dbReference type="InterPro" id="IPR037401">
    <property type="entry name" value="SnoaL-like"/>
</dbReference>